<dbReference type="PANTHER" id="PTHR32063:SF28">
    <property type="entry name" value="BLR2861 PROTEIN"/>
    <property type="match status" value="1"/>
</dbReference>
<sequence length="209" mass="22210">MSECRTSPILVGAPSRNEGFAFLVLALWDARQRNMKFVSRSIKSTLDGIAGARPSVIAPTHLAGGQAPVQFVVRTTGKCNQLSQVTDDFVRRAQQDPGLARPLSDLSLAVPRGDVQIDKALAAKLKIPLSVIGEALAKILRRCNVSCFSWSGGFYRVVLELEAPARNSCSAPDEVPVRANVQLTATLPEVSAPHPQAVSSDGLVAAPGE</sequence>
<evidence type="ECO:0000256" key="1">
    <source>
        <dbReference type="SAM" id="MobiDB-lite"/>
    </source>
</evidence>
<gene>
    <name evidence="2" type="ORF">H7965_17890</name>
</gene>
<name>A0A9X0UET8_9PROT</name>
<comment type="caution">
    <text evidence="2">The sequence shown here is derived from an EMBL/GenBank/DDBJ whole genome shotgun (WGS) entry which is preliminary data.</text>
</comment>
<dbReference type="GO" id="GO:0042910">
    <property type="term" value="F:xenobiotic transmembrane transporter activity"/>
    <property type="evidence" value="ECO:0007669"/>
    <property type="project" value="TreeGrafter"/>
</dbReference>
<dbReference type="Pfam" id="PF00873">
    <property type="entry name" value="ACR_tran"/>
    <property type="match status" value="1"/>
</dbReference>
<dbReference type="GO" id="GO:0005886">
    <property type="term" value="C:plasma membrane"/>
    <property type="evidence" value="ECO:0007669"/>
    <property type="project" value="TreeGrafter"/>
</dbReference>
<dbReference type="InterPro" id="IPR001036">
    <property type="entry name" value="Acrflvin-R"/>
</dbReference>
<reference evidence="2" key="1">
    <citation type="submission" date="2020-08" db="EMBL/GenBank/DDBJ databases">
        <authorList>
            <person name="Hu Y."/>
            <person name="Nguyen S.V."/>
            <person name="Li F."/>
            <person name="Fanning S."/>
        </authorList>
    </citation>
    <scope>NUCLEOTIDE SEQUENCE</scope>
    <source>
        <strain evidence="2">SYSU D8009</strain>
    </source>
</reference>
<accession>A0A9X0UET8</accession>
<dbReference type="Gene3D" id="3.30.70.1430">
    <property type="entry name" value="Multidrug efflux transporter AcrB pore domain"/>
    <property type="match status" value="1"/>
</dbReference>
<dbReference type="Proteomes" id="UP000600101">
    <property type="component" value="Unassembled WGS sequence"/>
</dbReference>
<evidence type="ECO:0000313" key="3">
    <source>
        <dbReference type="Proteomes" id="UP000600101"/>
    </source>
</evidence>
<dbReference type="EMBL" id="JACOMF010000024">
    <property type="protein sequence ID" value="MBC4017186.1"/>
    <property type="molecule type" value="Genomic_DNA"/>
</dbReference>
<dbReference type="Gene3D" id="3.30.70.1440">
    <property type="entry name" value="Multidrug efflux transporter AcrB pore domain"/>
    <property type="match status" value="1"/>
</dbReference>
<evidence type="ECO:0000313" key="2">
    <source>
        <dbReference type="EMBL" id="MBC4017186.1"/>
    </source>
</evidence>
<dbReference type="Gene3D" id="3.30.2090.10">
    <property type="entry name" value="Multidrug efflux transporter AcrB TolC docking domain, DN and DC subdomains"/>
    <property type="match status" value="1"/>
</dbReference>
<dbReference type="PANTHER" id="PTHR32063">
    <property type="match status" value="1"/>
</dbReference>
<feature type="region of interest" description="Disordered" evidence="1">
    <location>
        <begin position="190"/>
        <end position="209"/>
    </location>
</feature>
<proteinExistence type="predicted"/>
<dbReference type="InterPro" id="IPR027463">
    <property type="entry name" value="AcrB_DN_DC_subdom"/>
</dbReference>
<organism evidence="2 3">
    <name type="scientific">Siccirubricoccus deserti</name>
    <dbReference type="NCBI Taxonomy" id="2013562"/>
    <lineage>
        <taxon>Bacteria</taxon>
        <taxon>Pseudomonadati</taxon>
        <taxon>Pseudomonadota</taxon>
        <taxon>Alphaproteobacteria</taxon>
        <taxon>Acetobacterales</taxon>
        <taxon>Roseomonadaceae</taxon>
        <taxon>Siccirubricoccus</taxon>
    </lineage>
</organism>
<dbReference type="AlphaFoldDB" id="A0A9X0UET8"/>
<protein>
    <submittedName>
        <fullName evidence="2">Efflux RND transporter permease subunit</fullName>
    </submittedName>
</protein>
<keyword evidence="3" id="KW-1185">Reference proteome</keyword>